<keyword evidence="7" id="KW-1185">Reference proteome</keyword>
<dbReference type="GO" id="GO:0033897">
    <property type="term" value="F:ribonuclease T2 activity"/>
    <property type="evidence" value="ECO:0007669"/>
    <property type="project" value="UniProtKB-EC"/>
</dbReference>
<dbReference type="EMBL" id="JADGJH010003219">
    <property type="protein sequence ID" value="KAJ3092606.1"/>
    <property type="molecule type" value="Genomic_DNA"/>
</dbReference>
<dbReference type="InterPro" id="IPR001568">
    <property type="entry name" value="RNase_T2-like"/>
</dbReference>
<evidence type="ECO:0000256" key="2">
    <source>
        <dbReference type="ARBA" id="ARBA00012571"/>
    </source>
</evidence>
<dbReference type="InterPro" id="IPR018812">
    <property type="entry name" value="SAK_HAD"/>
</dbReference>
<dbReference type="Gene3D" id="3.90.730.10">
    <property type="entry name" value="Ribonuclease T2-like"/>
    <property type="match status" value="1"/>
</dbReference>
<evidence type="ECO:0000256" key="1">
    <source>
        <dbReference type="ARBA" id="ARBA00007469"/>
    </source>
</evidence>
<dbReference type="GO" id="GO:0005576">
    <property type="term" value="C:extracellular region"/>
    <property type="evidence" value="ECO:0007669"/>
    <property type="project" value="TreeGrafter"/>
</dbReference>
<dbReference type="PANTHER" id="PTHR11240:SF22">
    <property type="entry name" value="RIBONUCLEASE T2"/>
    <property type="match status" value="1"/>
</dbReference>
<evidence type="ECO:0000313" key="7">
    <source>
        <dbReference type="Proteomes" id="UP001211907"/>
    </source>
</evidence>
<feature type="compositionally biased region" description="Basic and acidic residues" evidence="4">
    <location>
        <begin position="371"/>
        <end position="381"/>
    </location>
</feature>
<name>A0AAD5XCE5_9FUNG</name>
<dbReference type="AlphaFoldDB" id="A0AAD5XCE5"/>
<dbReference type="PANTHER" id="PTHR11240">
    <property type="entry name" value="RIBONUCLEASE T2"/>
    <property type="match status" value="1"/>
</dbReference>
<sequence>MSQLTSFDCPSFAVGCQTNPLNGQKYDGCCVSQDGLFVFAQNYTTGLSYDGLNRNWTTNSVVAEIGPRFTIHGLWPDNCDGTYNSTTWNANHTEKTSFDYDLYGCDATRAVQDAQSILLSEAEGSCATAALLDFMQTNWRVGNRDDNWFWSHEWSKHGTCASSYDPQCLDTSDVYAGLVDFFGAAVAVFKHIDLLAAFGAAGIVPSDSTTYNLTALNNAHQTAFGFPGGMQCVSRNGSQYLSEVWSYLSETPNHNYIAASPDLVVAGAYQSCKLALPITIPLAEAHGDGRKVVERLYVFDFDSTLFRSPQPSPQLWASEARGMLISECGWFMEPRTLSESLGVGVAVDGEGSDCWWEQQLLGQLRALRRQDKQQNEQRQEPEEPQQELQLQQRHDSAALFVLLTGRRHDLFHARISALANAAIPDHFDLVLLKELVRDTAAPDNSSTDIAKLSSPNTLDFKWDVLECLLAAFPRITRVDIWDDRRKHLDAFKKLLAEHPASPLAEMHLVVHDPNKLIFLPQDKELEMAADLVANANEKTKTALAIQSAAQTKLRANKKKNGNGKVEKNNQDENLSISFVDKVSIESTSTVGIIGSDDIELLSDHKKSPKQSSKKQLFILKMSQSIQYTGIFITPSSASALVAAVANPLEPSRSITNADHVTICLGPASNAVDIIQALGGLNATVTMQATAYGTSGEGDAQVTAVRVRETDGRVISKNEVAHCTLYVGVKGKARDSNFITEWREFNVPIQITGVVKEKVLWNLSRKKVDNKTGEVSDSPKIQALSKEVSVGTLIKAVRPALKGHEIGEAVKKVEDLMAKNGVENIVANSTVIEAFVSSIFE</sequence>
<accession>A0AAD5XCE5</accession>
<dbReference type="EC" id="4.6.1.19" evidence="2"/>
<dbReference type="Pfam" id="PF00445">
    <property type="entry name" value="Ribonuclease_T2"/>
    <property type="match status" value="1"/>
</dbReference>
<dbReference type="SUPFAM" id="SSF55895">
    <property type="entry name" value="Ribonuclease Rh-like"/>
    <property type="match status" value="1"/>
</dbReference>
<protein>
    <recommendedName>
        <fullName evidence="2">ribonuclease T2</fullName>
        <ecNumber evidence="2">4.6.1.19</ecNumber>
    </recommendedName>
</protein>
<comment type="similarity">
    <text evidence="1 3">Belongs to the RNase T2 family.</text>
</comment>
<dbReference type="InterPro" id="IPR018188">
    <property type="entry name" value="RNase_T2_His_AS_1"/>
</dbReference>
<dbReference type="InterPro" id="IPR033130">
    <property type="entry name" value="RNase_T2_His_AS_2"/>
</dbReference>
<evidence type="ECO:0000259" key="5">
    <source>
        <dbReference type="Pfam" id="PF10307"/>
    </source>
</evidence>
<reference evidence="6" key="1">
    <citation type="submission" date="2020-05" db="EMBL/GenBank/DDBJ databases">
        <title>Phylogenomic resolution of chytrid fungi.</title>
        <authorList>
            <person name="Stajich J.E."/>
            <person name="Amses K."/>
            <person name="Simmons R."/>
            <person name="Seto K."/>
            <person name="Myers J."/>
            <person name="Bonds A."/>
            <person name="Quandt C.A."/>
            <person name="Barry K."/>
            <person name="Liu P."/>
            <person name="Grigoriev I."/>
            <person name="Longcore J.E."/>
            <person name="James T.Y."/>
        </authorList>
    </citation>
    <scope>NUCLEOTIDE SEQUENCE</scope>
    <source>
        <strain evidence="6">JEL0513</strain>
    </source>
</reference>
<feature type="domain" description="Swiss Army Knife RNA repair protein HAD" evidence="5">
    <location>
        <begin position="384"/>
        <end position="536"/>
    </location>
</feature>
<proteinExistence type="inferred from homology"/>
<comment type="caution">
    <text evidence="6">The sequence shown here is derived from an EMBL/GenBank/DDBJ whole genome shotgun (WGS) entry which is preliminary data.</text>
</comment>
<dbReference type="PROSITE" id="PS00530">
    <property type="entry name" value="RNASE_T2_1"/>
    <property type="match status" value="1"/>
</dbReference>
<feature type="region of interest" description="Disordered" evidence="4">
    <location>
        <begin position="371"/>
        <end position="390"/>
    </location>
</feature>
<evidence type="ECO:0000256" key="4">
    <source>
        <dbReference type="SAM" id="MobiDB-lite"/>
    </source>
</evidence>
<organism evidence="6 7">
    <name type="scientific">Physocladia obscura</name>
    <dbReference type="NCBI Taxonomy" id="109957"/>
    <lineage>
        <taxon>Eukaryota</taxon>
        <taxon>Fungi</taxon>
        <taxon>Fungi incertae sedis</taxon>
        <taxon>Chytridiomycota</taxon>
        <taxon>Chytridiomycota incertae sedis</taxon>
        <taxon>Chytridiomycetes</taxon>
        <taxon>Chytridiales</taxon>
        <taxon>Chytriomycetaceae</taxon>
        <taxon>Physocladia</taxon>
    </lineage>
</organism>
<dbReference type="Proteomes" id="UP001211907">
    <property type="component" value="Unassembled WGS sequence"/>
</dbReference>
<evidence type="ECO:0000313" key="6">
    <source>
        <dbReference type="EMBL" id="KAJ3092606.1"/>
    </source>
</evidence>
<dbReference type="PROSITE" id="PS00531">
    <property type="entry name" value="RNASE_T2_2"/>
    <property type="match status" value="1"/>
</dbReference>
<dbReference type="Pfam" id="PF10307">
    <property type="entry name" value="HAD_SAK_1"/>
    <property type="match status" value="1"/>
</dbReference>
<dbReference type="GO" id="GO:0003723">
    <property type="term" value="F:RNA binding"/>
    <property type="evidence" value="ECO:0007669"/>
    <property type="project" value="InterPro"/>
</dbReference>
<gene>
    <name evidence="6" type="primary">RNY1_2</name>
    <name evidence="6" type="ORF">HK100_006903</name>
</gene>
<dbReference type="GO" id="GO:0006401">
    <property type="term" value="P:RNA catabolic process"/>
    <property type="evidence" value="ECO:0007669"/>
    <property type="project" value="TreeGrafter"/>
</dbReference>
<evidence type="ECO:0000256" key="3">
    <source>
        <dbReference type="RuleBase" id="RU004328"/>
    </source>
</evidence>
<dbReference type="InterPro" id="IPR036430">
    <property type="entry name" value="RNase_T2-like_sf"/>
</dbReference>